<proteinExistence type="predicted"/>
<name>A0A8D5FGI7_9BACT</name>
<keyword evidence="1" id="KW-1133">Transmembrane helix</keyword>
<sequence>MEFIDTFVKWLESTHLQEQIKNVDIVALFTNPWFIVPFGSFILYNLYKQKWKDIIILSVLTAVWWFSGTPYMNSLLVNGVIQIDKILPVIFGGAVVLGFIIYLLFGRSD</sequence>
<dbReference type="EMBL" id="AP024086">
    <property type="protein sequence ID" value="BCL60913.1"/>
    <property type="molecule type" value="Genomic_DNA"/>
</dbReference>
<evidence type="ECO:0000313" key="2">
    <source>
        <dbReference type="EMBL" id="BCL60913.1"/>
    </source>
</evidence>
<feature type="transmembrane region" description="Helical" evidence="1">
    <location>
        <begin position="54"/>
        <end position="74"/>
    </location>
</feature>
<keyword evidence="1" id="KW-0472">Membrane</keyword>
<feature type="transmembrane region" description="Helical" evidence="1">
    <location>
        <begin position="86"/>
        <end position="105"/>
    </location>
</feature>
<gene>
    <name evidence="2" type="ORF">DGMP_16060</name>
</gene>
<dbReference type="Proteomes" id="UP000826725">
    <property type="component" value="Chromosome"/>
</dbReference>
<evidence type="ECO:0000313" key="3">
    <source>
        <dbReference type="Proteomes" id="UP000826725"/>
    </source>
</evidence>
<dbReference type="KEGG" id="dbk:DGMP_16060"/>
<feature type="transmembrane region" description="Helical" evidence="1">
    <location>
        <begin position="25"/>
        <end position="47"/>
    </location>
</feature>
<dbReference type="RefSeq" id="WP_228856991.1">
    <property type="nucleotide sequence ID" value="NZ_AP024086.1"/>
</dbReference>
<protein>
    <submittedName>
        <fullName evidence="2">Uncharacterized protein</fullName>
    </submittedName>
</protein>
<accession>A0A8D5FGI7</accession>
<organism evidence="2 3">
    <name type="scientific">Desulfomarina profundi</name>
    <dbReference type="NCBI Taxonomy" id="2772557"/>
    <lineage>
        <taxon>Bacteria</taxon>
        <taxon>Pseudomonadati</taxon>
        <taxon>Thermodesulfobacteriota</taxon>
        <taxon>Desulfobulbia</taxon>
        <taxon>Desulfobulbales</taxon>
        <taxon>Desulfobulbaceae</taxon>
        <taxon>Desulfomarina</taxon>
    </lineage>
</organism>
<keyword evidence="3" id="KW-1185">Reference proteome</keyword>
<evidence type="ECO:0000256" key="1">
    <source>
        <dbReference type="SAM" id="Phobius"/>
    </source>
</evidence>
<dbReference type="AlphaFoldDB" id="A0A8D5FGI7"/>
<keyword evidence="1" id="KW-0812">Transmembrane</keyword>
<reference evidence="2" key="1">
    <citation type="submission" date="2020-09" db="EMBL/GenBank/DDBJ databases">
        <title>Desulfogranum mesoprofundum gen. nov., sp. nov., a novel mesophilic, sulfate-reducing chemolithoautotroph isolated from a deep-sea hydrothermal vent chimney in the Suiyo Seamount.</title>
        <authorList>
            <person name="Hashimoto Y."/>
            <person name="Nakagawa S."/>
        </authorList>
    </citation>
    <scope>NUCLEOTIDE SEQUENCE</scope>
    <source>
        <strain evidence="2">KT2</strain>
    </source>
</reference>